<keyword evidence="4 15" id="KW-0479">Metal-binding</keyword>
<comment type="catalytic activity">
    <reaction evidence="12">
        <text>ATP + H2O = ADP + phosphate + H(+)</text>
        <dbReference type="Rhea" id="RHEA:13065"/>
        <dbReference type="ChEBI" id="CHEBI:15377"/>
        <dbReference type="ChEBI" id="CHEBI:15378"/>
        <dbReference type="ChEBI" id="CHEBI:30616"/>
        <dbReference type="ChEBI" id="CHEBI:43474"/>
        <dbReference type="ChEBI" id="CHEBI:456216"/>
        <dbReference type="EC" id="3.6.4.12"/>
    </reaction>
    <physiologicalReaction direction="left-to-right" evidence="12">
        <dbReference type="Rhea" id="RHEA:13066"/>
    </physiologicalReaction>
</comment>
<keyword evidence="17" id="KW-0812">Transmembrane</keyword>
<dbReference type="GO" id="GO:0000184">
    <property type="term" value="P:nuclear-transcribed mRNA catabolic process, nonsense-mediated decay"/>
    <property type="evidence" value="ECO:0007669"/>
    <property type="project" value="UniProtKB-KW"/>
</dbReference>
<dbReference type="SMART" id="SM00487">
    <property type="entry name" value="DEXDc"/>
    <property type="match status" value="1"/>
</dbReference>
<dbReference type="CDD" id="cd21400">
    <property type="entry name" value="ZBD_UPF1-like"/>
    <property type="match status" value="1"/>
</dbReference>
<keyword evidence="8 19" id="KW-0347">Helicase</keyword>
<dbReference type="GO" id="GO:0008270">
    <property type="term" value="F:zinc ion binding"/>
    <property type="evidence" value="ECO:0007669"/>
    <property type="project" value="UniProtKB-UniRule"/>
</dbReference>
<evidence type="ECO:0000256" key="8">
    <source>
        <dbReference type="ARBA" id="ARBA00022806"/>
    </source>
</evidence>
<dbReference type="GO" id="GO:0005524">
    <property type="term" value="F:ATP binding"/>
    <property type="evidence" value="ECO:0007669"/>
    <property type="project" value="UniProtKB-KW"/>
</dbReference>
<keyword evidence="17" id="KW-1133">Transmembrane helix</keyword>
<evidence type="ECO:0000256" key="2">
    <source>
        <dbReference type="ARBA" id="ARBA00007913"/>
    </source>
</evidence>
<evidence type="ECO:0000256" key="1">
    <source>
        <dbReference type="ARBA" id="ARBA00004496"/>
    </source>
</evidence>
<dbReference type="GO" id="GO:0016787">
    <property type="term" value="F:hydrolase activity"/>
    <property type="evidence" value="ECO:0007669"/>
    <property type="project" value="UniProtKB-KW"/>
</dbReference>
<keyword evidence="20" id="KW-1185">Reference proteome</keyword>
<dbReference type="Pfam" id="PF13086">
    <property type="entry name" value="AAA_11"/>
    <property type="match status" value="2"/>
</dbReference>
<dbReference type="Proteomes" id="UP001175211">
    <property type="component" value="Unassembled WGS sequence"/>
</dbReference>
<evidence type="ECO:0000256" key="4">
    <source>
        <dbReference type="ARBA" id="ARBA00022723"/>
    </source>
</evidence>
<dbReference type="SMART" id="SM00382">
    <property type="entry name" value="AAA"/>
    <property type="match status" value="1"/>
</dbReference>
<dbReference type="Gene3D" id="2.40.30.230">
    <property type="match status" value="1"/>
</dbReference>
<keyword evidence="10" id="KW-0067">ATP-binding</keyword>
<dbReference type="Gene3D" id="3.40.50.300">
    <property type="entry name" value="P-loop containing nucleotide triphosphate hydrolases"/>
    <property type="match status" value="2"/>
</dbReference>
<comment type="caution">
    <text evidence="19">The sequence shown here is derived from an EMBL/GenBank/DDBJ whole genome shotgun (WGS) entry which is preliminary data.</text>
</comment>
<evidence type="ECO:0000256" key="15">
    <source>
        <dbReference type="PROSITE-ProRule" id="PRU01341"/>
    </source>
</evidence>
<accession>A0AA39NDE6</accession>
<keyword evidence="11" id="KW-0866">Nonsense-mediated mRNA decay</keyword>
<comment type="catalytic activity">
    <reaction evidence="13">
        <text>ATP + H2O = ADP + phosphate + H(+)</text>
        <dbReference type="Rhea" id="RHEA:13065"/>
        <dbReference type="ChEBI" id="CHEBI:15377"/>
        <dbReference type="ChEBI" id="CHEBI:15378"/>
        <dbReference type="ChEBI" id="CHEBI:30616"/>
        <dbReference type="ChEBI" id="CHEBI:43474"/>
        <dbReference type="ChEBI" id="CHEBI:456216"/>
        <dbReference type="EC" id="3.6.4.13"/>
    </reaction>
    <physiologicalReaction direction="left-to-right" evidence="13">
        <dbReference type="Rhea" id="RHEA:13066"/>
    </physiologicalReaction>
</comment>
<dbReference type="CDD" id="cd21407">
    <property type="entry name" value="1B_UPF1-like"/>
    <property type="match status" value="1"/>
</dbReference>
<evidence type="ECO:0000256" key="9">
    <source>
        <dbReference type="ARBA" id="ARBA00022833"/>
    </source>
</evidence>
<evidence type="ECO:0000259" key="18">
    <source>
        <dbReference type="PROSITE" id="PS51997"/>
    </source>
</evidence>
<comment type="function">
    <text evidence="14">RNA-dependent helicase required for nonsense-mediated decay (NMD) of aberrant mRNAs containing premature stop codons and modulates the expression level of normal mRNAs. Also capable of unwinding double-stranded DNA and translocating on single-stranded DNA.</text>
</comment>
<dbReference type="InterPro" id="IPR003593">
    <property type="entry name" value="AAA+_ATPase"/>
</dbReference>
<dbReference type="Pfam" id="PF09416">
    <property type="entry name" value="UPF1_Zn_bind"/>
    <property type="match status" value="1"/>
</dbReference>
<dbReference type="Pfam" id="PF18141">
    <property type="entry name" value="UPF1_1B_dom"/>
    <property type="match status" value="1"/>
</dbReference>
<dbReference type="GO" id="GO:0003723">
    <property type="term" value="F:RNA binding"/>
    <property type="evidence" value="ECO:0007669"/>
    <property type="project" value="InterPro"/>
</dbReference>
<dbReference type="SUPFAM" id="SSF52540">
    <property type="entry name" value="P-loop containing nucleoside triphosphate hydrolases"/>
    <property type="match status" value="1"/>
</dbReference>
<dbReference type="GO" id="GO:0005737">
    <property type="term" value="C:cytoplasm"/>
    <property type="evidence" value="ECO:0007669"/>
    <property type="project" value="UniProtKB-SubCell"/>
</dbReference>
<sequence length="1365" mass="150601">MLPPRALFFYGLNAVRFLSIISLILVFASTITVMVHNVNAFNAFEANLGNNSDLEDCDYIEGSTIPNQAAGVFWAVVSSLLIIFQTIVLIMSEVGWPSVFFERFFPVLGSGFGLGALGIFQCLIGAQILSHHVDDFTLVSAFLLFSIGCLNMLLGLIFRESAKEKRSISAWREDAKGILPTSRDNRPVFVNASPSFVASTFAGDEKAQPASTFGSFRSTDKASFGFGRQGEKAAGLRGFILQRPDEALPRYATPSPPPPPHAPVSVSLSRSPSVRSSTSSFSSPYRPSVVTNGKRDSQEVSEPPVFRSSPTAFHSMDTFDNFQYDSASSYGGMGVVDDTSSVYTANTQDNASSVDLSSLSISEFNDPASGNGDAHHISTPRSALDEDFDAVLDDLKDGSAVDLPPHACSYCGIHSPASVVKCLICSKWFCNSRGNTSASHIVNHLVRAKHKEVILHAESPLGETTPECYNCGSKNVFMLGFIPAKSDTVVVLLCRQPCAAISKDIQWNASLWAPLIDDRSFLSWLVKPPSETEQLRSRQISFAQINRLEDLWRENANATLEDLEKPGVDDEPQPIMLRYEDAYQYQNIFGPLVKIEADYDKRLKESQTQTDIIVRWDLGLNQKRVAWFCLPKLESGEVRLAVGDELRLRYMGELHKAWEDVSDEIGLELRRTEGVPSECTHNFAADFVWKSTSFDRMQLAMKTFAVDEKSVSGYIYHKLLGHELEPQSLRTQMPKRFSAPGLPELNHSQMYAVKSVLQKPISLIQGPPGTGKTVTSASIVYHLAKMNPGQVLVCAPSNVAVDQLTEKINTTGLKVVRLTAKSREALDSSVAYLTLHQQVANSTTHVELQKLIMLKNEQGELSSNDERKYKTLIRQCEKEILSAADVICCTCVGAGDPRLSKLKFRTVLIDEATQAAEPGCKQVVLVGDHQQLGPVIMNKKAARAGLTQSLFERLVVLGNRPIRLQVQYRMHPCLSEFPSNMFYEGTLQNGVTAPERLRKNVDFPWPVPDTPMFFYQNLGQEEISSSGTSFLNRTEASNVEKIVTKFFKSGVVPGQIGVVTPYEGQRSYIVTYMQFNGSLKKDLYKEIEVASVDAFQGREKDYIILSCVRSNEHQGIGFLNDPRRLNVALTRAKYGVVILGNPKVLSKHPLWHYLLTHYKEKNCLVEGPLNNLQPSMIQFSKPRRTLVKSMDQFRRHETNARDFLSGAPNTGLMSDGRRSGTPSRFDASFYRTHDALGYIPSDVQSLRSQATYSSGMPMFSAPGGPFGQGIPRGAGKRSTYESYASSIISQDAAPSIADGGSSNVNLTFSQSDRLRRRSSFGSASVAGASDLGSLSQYDYKSQDDIADLDDMKSQYAGTQSGVTVF</sequence>
<dbReference type="InterPro" id="IPR040812">
    <property type="entry name" value="UPF1_1B_dom"/>
</dbReference>
<dbReference type="PANTHER" id="PTHR10887">
    <property type="entry name" value="DNA2/NAM7 HELICASE FAMILY"/>
    <property type="match status" value="1"/>
</dbReference>
<dbReference type="GeneID" id="85352874"/>
<gene>
    <name evidence="19" type="ORF">EV420DRAFT_1476270</name>
</gene>
<feature type="transmembrane region" description="Helical" evidence="17">
    <location>
        <begin position="7"/>
        <end position="35"/>
    </location>
</feature>
<dbReference type="InterPro" id="IPR027417">
    <property type="entry name" value="P-loop_NTPase"/>
</dbReference>
<evidence type="ECO:0000256" key="14">
    <source>
        <dbReference type="ARBA" id="ARBA00055561"/>
    </source>
</evidence>
<comment type="subcellular location">
    <subcellularLocation>
        <location evidence="1">Cytoplasm</location>
    </subcellularLocation>
</comment>
<protein>
    <submittedName>
        <fullName evidence="19">RNA helicase-domain-containing protein</fullName>
    </submittedName>
</protein>
<dbReference type="GO" id="GO:0003678">
    <property type="term" value="F:DNA helicase activity"/>
    <property type="evidence" value="ECO:0007669"/>
    <property type="project" value="UniProtKB-EC"/>
</dbReference>
<evidence type="ECO:0000256" key="7">
    <source>
        <dbReference type="ARBA" id="ARBA00022801"/>
    </source>
</evidence>
<dbReference type="Pfam" id="PF13087">
    <property type="entry name" value="AAA_12"/>
    <property type="match status" value="1"/>
</dbReference>
<feature type="transmembrane region" description="Helical" evidence="17">
    <location>
        <begin position="72"/>
        <end position="92"/>
    </location>
</feature>
<dbReference type="FunFam" id="3.40.50.300:FF:000097">
    <property type="entry name" value="Regulator of nonsense transcripts 1"/>
    <property type="match status" value="1"/>
</dbReference>
<evidence type="ECO:0000313" key="19">
    <source>
        <dbReference type="EMBL" id="KAK0463551.1"/>
    </source>
</evidence>
<feature type="region of interest" description="C3H" evidence="15">
    <location>
        <begin position="408"/>
        <end position="440"/>
    </location>
</feature>
<evidence type="ECO:0000256" key="5">
    <source>
        <dbReference type="ARBA" id="ARBA00022741"/>
    </source>
</evidence>
<evidence type="ECO:0000256" key="12">
    <source>
        <dbReference type="ARBA" id="ARBA00048432"/>
    </source>
</evidence>
<evidence type="ECO:0000256" key="11">
    <source>
        <dbReference type="ARBA" id="ARBA00023161"/>
    </source>
</evidence>
<dbReference type="CDD" id="cd18039">
    <property type="entry name" value="DEXXQc_UPF1"/>
    <property type="match status" value="1"/>
</dbReference>
<dbReference type="RefSeq" id="XP_060334861.1">
    <property type="nucleotide sequence ID" value="XM_060469326.1"/>
</dbReference>
<keyword evidence="6 15" id="KW-0863">Zinc-finger</keyword>
<feature type="region of interest" description="Disordered" evidence="16">
    <location>
        <begin position="248"/>
        <end position="309"/>
    </location>
</feature>
<dbReference type="InterPro" id="IPR056019">
    <property type="entry name" value="DUF7598"/>
</dbReference>
<dbReference type="CDD" id="cd18808">
    <property type="entry name" value="SF1_C_Upf1"/>
    <property type="match status" value="1"/>
</dbReference>
<feature type="transmembrane region" description="Helical" evidence="17">
    <location>
        <begin position="104"/>
        <end position="130"/>
    </location>
</feature>
<feature type="transmembrane region" description="Helical" evidence="17">
    <location>
        <begin position="136"/>
        <end position="158"/>
    </location>
</feature>
<keyword evidence="7" id="KW-0378">Hydrolase</keyword>
<evidence type="ECO:0000256" key="13">
    <source>
        <dbReference type="ARBA" id="ARBA00049390"/>
    </source>
</evidence>
<dbReference type="InterPro" id="IPR041679">
    <property type="entry name" value="DNA2/NAM7-like_C"/>
</dbReference>
<dbReference type="InterPro" id="IPR047187">
    <property type="entry name" value="SF1_C_Upf1"/>
</dbReference>
<dbReference type="InterPro" id="IPR018999">
    <property type="entry name" value="UPF1_CH/ZBD"/>
</dbReference>
<name>A0AA39NDE6_ARMTA</name>
<evidence type="ECO:0000256" key="6">
    <source>
        <dbReference type="ARBA" id="ARBA00022771"/>
    </source>
</evidence>
<evidence type="ECO:0000313" key="20">
    <source>
        <dbReference type="Proteomes" id="UP001175211"/>
    </source>
</evidence>
<dbReference type="PROSITE" id="PS51997">
    <property type="entry name" value="UPF1_CH_RICH"/>
    <property type="match status" value="1"/>
</dbReference>
<keyword evidence="3" id="KW-0963">Cytoplasm</keyword>
<organism evidence="19 20">
    <name type="scientific">Armillaria tabescens</name>
    <name type="common">Ringless honey mushroom</name>
    <name type="synonym">Agaricus tabescens</name>
    <dbReference type="NCBI Taxonomy" id="1929756"/>
    <lineage>
        <taxon>Eukaryota</taxon>
        <taxon>Fungi</taxon>
        <taxon>Dikarya</taxon>
        <taxon>Basidiomycota</taxon>
        <taxon>Agaricomycotina</taxon>
        <taxon>Agaricomycetes</taxon>
        <taxon>Agaricomycetidae</taxon>
        <taxon>Agaricales</taxon>
        <taxon>Marasmiineae</taxon>
        <taxon>Physalacriaceae</taxon>
        <taxon>Desarmillaria</taxon>
    </lineage>
</organism>
<evidence type="ECO:0000256" key="17">
    <source>
        <dbReference type="SAM" id="Phobius"/>
    </source>
</evidence>
<keyword evidence="5" id="KW-0547">Nucleotide-binding</keyword>
<feature type="region of interest" description="CC/SHH/C" evidence="15">
    <location>
        <begin position="422"/>
        <end position="450"/>
    </location>
</feature>
<dbReference type="Gene3D" id="6.10.140.1240">
    <property type="match status" value="1"/>
</dbReference>
<reference evidence="19" key="1">
    <citation type="submission" date="2023-06" db="EMBL/GenBank/DDBJ databases">
        <authorList>
            <consortium name="Lawrence Berkeley National Laboratory"/>
            <person name="Ahrendt S."/>
            <person name="Sahu N."/>
            <person name="Indic B."/>
            <person name="Wong-Bajracharya J."/>
            <person name="Merenyi Z."/>
            <person name="Ke H.-M."/>
            <person name="Monk M."/>
            <person name="Kocsube S."/>
            <person name="Drula E."/>
            <person name="Lipzen A."/>
            <person name="Balint B."/>
            <person name="Henrissat B."/>
            <person name="Andreopoulos B."/>
            <person name="Martin F.M."/>
            <person name="Harder C.B."/>
            <person name="Rigling D."/>
            <person name="Ford K.L."/>
            <person name="Foster G.D."/>
            <person name="Pangilinan J."/>
            <person name="Papanicolaou A."/>
            <person name="Barry K."/>
            <person name="LaButti K."/>
            <person name="Viragh M."/>
            <person name="Koriabine M."/>
            <person name="Yan M."/>
            <person name="Riley R."/>
            <person name="Champramary S."/>
            <person name="Plett K.L."/>
            <person name="Tsai I.J."/>
            <person name="Slot J."/>
            <person name="Sipos G."/>
            <person name="Plett J."/>
            <person name="Nagy L.G."/>
            <person name="Grigoriev I.V."/>
        </authorList>
    </citation>
    <scope>NUCLEOTIDE SEQUENCE</scope>
    <source>
        <strain evidence="19">CCBAS 213</strain>
    </source>
</reference>
<keyword evidence="17" id="KW-0472">Membrane</keyword>
<dbReference type="InterPro" id="IPR045055">
    <property type="entry name" value="DNA2/NAM7-like"/>
</dbReference>
<dbReference type="InterPro" id="IPR014001">
    <property type="entry name" value="Helicase_ATP-bd"/>
</dbReference>
<dbReference type="InterPro" id="IPR041677">
    <property type="entry name" value="DNA2/NAM7_AAA_11"/>
</dbReference>
<proteinExistence type="inferred from homology"/>
<evidence type="ECO:0000256" key="3">
    <source>
        <dbReference type="ARBA" id="ARBA00022490"/>
    </source>
</evidence>
<comment type="similarity">
    <text evidence="2">Belongs to the DNA2/NAM7 helicase family.</text>
</comment>
<dbReference type="PANTHER" id="PTHR10887:SF364">
    <property type="entry name" value="REGULATOR OF NONSENSE TRANSCRIPTS 1"/>
    <property type="match status" value="1"/>
</dbReference>
<dbReference type="Pfam" id="PF24535">
    <property type="entry name" value="DUF7598"/>
    <property type="match status" value="1"/>
</dbReference>
<feature type="region of interest" description="C4" evidence="15">
    <location>
        <begin position="468"/>
        <end position="498"/>
    </location>
</feature>
<evidence type="ECO:0000256" key="16">
    <source>
        <dbReference type="SAM" id="MobiDB-lite"/>
    </source>
</evidence>
<keyword evidence="9 15" id="KW-0862">Zinc</keyword>
<evidence type="ECO:0000256" key="10">
    <source>
        <dbReference type="ARBA" id="ARBA00022840"/>
    </source>
</evidence>
<dbReference type="EMBL" id="JAUEPS010000007">
    <property type="protein sequence ID" value="KAK0463551.1"/>
    <property type="molecule type" value="Genomic_DNA"/>
</dbReference>
<dbReference type="GO" id="GO:0003724">
    <property type="term" value="F:RNA helicase activity"/>
    <property type="evidence" value="ECO:0007669"/>
    <property type="project" value="UniProtKB-EC"/>
</dbReference>
<feature type="domain" description="Upf1" evidence="18">
    <location>
        <begin position="400"/>
        <end position="555"/>
    </location>
</feature>
<feature type="compositionally biased region" description="Low complexity" evidence="16">
    <location>
        <begin position="263"/>
        <end position="290"/>
    </location>
</feature>